<dbReference type="CDD" id="cd14320">
    <property type="entry name" value="UBA_SQSTM"/>
    <property type="match status" value="1"/>
</dbReference>
<name>A0ABN8NKL7_9CNID</name>
<evidence type="ECO:0000256" key="1">
    <source>
        <dbReference type="ARBA" id="ARBA00004123"/>
    </source>
</evidence>
<evidence type="ECO:0000256" key="4">
    <source>
        <dbReference type="ARBA" id="ARBA00022723"/>
    </source>
</evidence>
<dbReference type="InterPro" id="IPR033741">
    <property type="entry name" value="SQSTM_UBA"/>
</dbReference>
<keyword evidence="7" id="KW-0539">Nucleus</keyword>
<comment type="subcellular location">
    <subcellularLocation>
        <location evidence="2">Cytoplasm</location>
    </subcellularLocation>
    <subcellularLocation>
        <location evidence="1">Nucleus</location>
    </subcellularLocation>
</comment>
<dbReference type="PROSITE" id="PS50135">
    <property type="entry name" value="ZF_ZZ_2"/>
    <property type="match status" value="1"/>
</dbReference>
<evidence type="ECO:0000256" key="6">
    <source>
        <dbReference type="ARBA" id="ARBA00022833"/>
    </source>
</evidence>
<feature type="compositionally biased region" description="Polar residues" evidence="9">
    <location>
        <begin position="309"/>
        <end position="328"/>
    </location>
</feature>
<keyword evidence="4" id="KW-0479">Metal-binding</keyword>
<evidence type="ECO:0000256" key="5">
    <source>
        <dbReference type="ARBA" id="ARBA00022771"/>
    </source>
</evidence>
<feature type="region of interest" description="Disordered" evidence="9">
    <location>
        <begin position="93"/>
        <end position="112"/>
    </location>
</feature>
<dbReference type="InterPro" id="IPR053793">
    <property type="entry name" value="PB1-like"/>
</dbReference>
<dbReference type="InterPro" id="IPR009060">
    <property type="entry name" value="UBA-like_sf"/>
</dbReference>
<reference evidence="12 13" key="1">
    <citation type="submission" date="2022-05" db="EMBL/GenBank/DDBJ databases">
        <authorList>
            <consortium name="Genoscope - CEA"/>
            <person name="William W."/>
        </authorList>
    </citation>
    <scope>NUCLEOTIDE SEQUENCE [LARGE SCALE GENOMIC DNA]</scope>
</reference>
<keyword evidence="6" id="KW-0862">Zinc</keyword>
<dbReference type="InterPro" id="IPR000270">
    <property type="entry name" value="PB1_dom"/>
</dbReference>
<dbReference type="InterPro" id="IPR043145">
    <property type="entry name" value="Znf_ZZ_sf"/>
</dbReference>
<feature type="domain" description="PB1" evidence="11">
    <location>
        <begin position="2"/>
        <end position="89"/>
    </location>
</feature>
<dbReference type="InterPro" id="IPR052260">
    <property type="entry name" value="Autophagy_Rcpt_SigReg"/>
</dbReference>
<dbReference type="Gene3D" id="1.10.8.10">
    <property type="entry name" value="DNA helicase RuvA subunit, C-terminal domain"/>
    <property type="match status" value="1"/>
</dbReference>
<dbReference type="Pfam" id="PF16577">
    <property type="entry name" value="UBA_5"/>
    <property type="match status" value="1"/>
</dbReference>
<dbReference type="InterPro" id="IPR000433">
    <property type="entry name" value="Znf_ZZ"/>
</dbReference>
<gene>
    <name evidence="12" type="ORF">PLOB_00021310</name>
</gene>
<dbReference type="PROSITE" id="PS01357">
    <property type="entry name" value="ZF_ZZ_1"/>
    <property type="match status" value="1"/>
</dbReference>
<dbReference type="Pfam" id="PF00564">
    <property type="entry name" value="PB1"/>
    <property type="match status" value="1"/>
</dbReference>
<dbReference type="PROSITE" id="PS51745">
    <property type="entry name" value="PB1"/>
    <property type="match status" value="1"/>
</dbReference>
<evidence type="ECO:0000256" key="2">
    <source>
        <dbReference type="ARBA" id="ARBA00004496"/>
    </source>
</evidence>
<evidence type="ECO:0000256" key="7">
    <source>
        <dbReference type="ARBA" id="ARBA00023242"/>
    </source>
</evidence>
<feature type="compositionally biased region" description="Basic residues" evidence="9">
    <location>
        <begin position="226"/>
        <end position="238"/>
    </location>
</feature>
<protein>
    <recommendedName>
        <fullName evidence="14">Sequestosome-1</fullName>
    </recommendedName>
</protein>
<dbReference type="SMART" id="SM00666">
    <property type="entry name" value="PB1"/>
    <property type="match status" value="1"/>
</dbReference>
<keyword evidence="5 8" id="KW-0863">Zinc-finger</keyword>
<evidence type="ECO:0000256" key="9">
    <source>
        <dbReference type="SAM" id="MobiDB-lite"/>
    </source>
</evidence>
<dbReference type="PANTHER" id="PTHR15090">
    <property type="entry name" value="SEQUESTOSOME 1-RELATED"/>
    <property type="match status" value="1"/>
</dbReference>
<dbReference type="CDD" id="cd06402">
    <property type="entry name" value="PB1_p62"/>
    <property type="match status" value="1"/>
</dbReference>
<dbReference type="Proteomes" id="UP001159405">
    <property type="component" value="Unassembled WGS sequence"/>
</dbReference>
<dbReference type="SUPFAM" id="SSF46934">
    <property type="entry name" value="UBA-like"/>
    <property type="match status" value="1"/>
</dbReference>
<evidence type="ECO:0000259" key="10">
    <source>
        <dbReference type="PROSITE" id="PS50135"/>
    </source>
</evidence>
<keyword evidence="3" id="KW-0963">Cytoplasm</keyword>
<dbReference type="Gene3D" id="3.30.60.90">
    <property type="match status" value="1"/>
</dbReference>
<feature type="compositionally biased region" description="Basic residues" evidence="9">
    <location>
        <begin position="181"/>
        <end position="192"/>
    </location>
</feature>
<evidence type="ECO:0000313" key="13">
    <source>
        <dbReference type="Proteomes" id="UP001159405"/>
    </source>
</evidence>
<dbReference type="InterPro" id="IPR034866">
    <property type="entry name" value="PB1_p62"/>
</dbReference>
<dbReference type="SUPFAM" id="SSF57850">
    <property type="entry name" value="RING/U-box"/>
    <property type="match status" value="1"/>
</dbReference>
<evidence type="ECO:0008006" key="14">
    <source>
        <dbReference type="Google" id="ProtNLM"/>
    </source>
</evidence>
<evidence type="ECO:0000313" key="12">
    <source>
        <dbReference type="EMBL" id="CAH3113081.1"/>
    </source>
</evidence>
<dbReference type="SMART" id="SM00291">
    <property type="entry name" value="ZnF_ZZ"/>
    <property type="match status" value="1"/>
</dbReference>
<comment type="caution">
    <text evidence="12">The sequence shown here is derived from an EMBL/GenBank/DDBJ whole genome shotgun (WGS) entry which is preliminary data.</text>
</comment>
<feature type="region of interest" description="Disordered" evidence="9">
    <location>
        <begin position="181"/>
        <end position="205"/>
    </location>
</feature>
<dbReference type="Gene3D" id="3.10.20.90">
    <property type="entry name" value="Phosphatidylinositol 3-kinase Catalytic Subunit, Chain A, domain 1"/>
    <property type="match status" value="1"/>
</dbReference>
<sequence>MALSVKAYIHPDTNQQEIRRFAIDEGVSASYAYLAQKIEQVFPVVRGKIFKLFWKDADNEMITFSSDEELVEALGSISGDVFRVYVKVDENSSRDSSLGEGEGINAEQSGPAHPGVVCDGCEKHIFGIRFKCVVCPDFDLCQTCETKGKHKEHEMLRISTPRDQGYNFFHGMNPFAFHPPHHPPHVPPHHPPHGPPPHPHLHPNVQVYADLGHGFGPWGRGGYGRRGSRRCGRGKPRCHSGQNKCDRHAQTDSGEAPNESTDVPVGPPFLHAVGETIASFLGPLGVEVHTYASNETDCCQGRCQDGFTENSNNAEDGPSGESTGTPANEDQGDTVPVTSVNGETAEMDVQSPEEFVLVDENTEHQGEGASGTSADEPDPTNPLEVAIAKMRAMGFEDDSGWMSQLIKAKGYDLNKVLDAIQFDGKN</sequence>
<dbReference type="Pfam" id="PF00569">
    <property type="entry name" value="ZZ"/>
    <property type="match status" value="1"/>
</dbReference>
<evidence type="ECO:0000256" key="8">
    <source>
        <dbReference type="PROSITE-ProRule" id="PRU00228"/>
    </source>
</evidence>
<feature type="region of interest" description="Disordered" evidence="9">
    <location>
        <begin position="224"/>
        <end position="268"/>
    </location>
</feature>
<feature type="region of interest" description="Disordered" evidence="9">
    <location>
        <begin position="309"/>
        <end position="337"/>
    </location>
</feature>
<dbReference type="PANTHER" id="PTHR15090:SF0">
    <property type="entry name" value="SEQUESTOSOME-1"/>
    <property type="match status" value="1"/>
</dbReference>
<keyword evidence="13" id="KW-1185">Reference proteome</keyword>
<dbReference type="SUPFAM" id="SSF54277">
    <property type="entry name" value="CAD &amp; PB1 domains"/>
    <property type="match status" value="1"/>
</dbReference>
<dbReference type="CDD" id="cd02340">
    <property type="entry name" value="ZZ_NBR1_like"/>
    <property type="match status" value="1"/>
</dbReference>
<accession>A0ABN8NKL7</accession>
<dbReference type="EMBL" id="CALNXK010000025">
    <property type="protein sequence ID" value="CAH3113081.1"/>
    <property type="molecule type" value="Genomic_DNA"/>
</dbReference>
<proteinExistence type="predicted"/>
<evidence type="ECO:0000259" key="11">
    <source>
        <dbReference type="PROSITE" id="PS51745"/>
    </source>
</evidence>
<organism evidence="12 13">
    <name type="scientific">Porites lobata</name>
    <dbReference type="NCBI Taxonomy" id="104759"/>
    <lineage>
        <taxon>Eukaryota</taxon>
        <taxon>Metazoa</taxon>
        <taxon>Cnidaria</taxon>
        <taxon>Anthozoa</taxon>
        <taxon>Hexacorallia</taxon>
        <taxon>Scleractinia</taxon>
        <taxon>Fungiina</taxon>
        <taxon>Poritidae</taxon>
        <taxon>Porites</taxon>
    </lineage>
</organism>
<evidence type="ECO:0000256" key="3">
    <source>
        <dbReference type="ARBA" id="ARBA00022490"/>
    </source>
</evidence>
<feature type="region of interest" description="Disordered" evidence="9">
    <location>
        <begin position="362"/>
        <end position="381"/>
    </location>
</feature>
<feature type="domain" description="ZZ-type" evidence="10">
    <location>
        <begin position="113"/>
        <end position="163"/>
    </location>
</feature>